<accession>A0A8J6U1U9</accession>
<comment type="caution">
    <text evidence="8">The sequence shown here is derived from an EMBL/GenBank/DDBJ whole genome shotgun (WGS) entry which is preliminary data.</text>
</comment>
<dbReference type="GO" id="GO:0006508">
    <property type="term" value="P:proteolysis"/>
    <property type="evidence" value="ECO:0007669"/>
    <property type="project" value="UniProtKB-KW"/>
</dbReference>
<dbReference type="Pfam" id="PF10459">
    <property type="entry name" value="Peptidase_S46"/>
    <property type="match status" value="1"/>
</dbReference>
<keyword evidence="6 7" id="KW-0720">Serine protease</keyword>
<comment type="function">
    <text evidence="7">Catalyzes the removal of dipeptides from the N-terminus of oligopeptides.</text>
</comment>
<gene>
    <name evidence="8" type="ORF">H9Y05_03795</name>
</gene>
<proteinExistence type="inferred from homology"/>
<dbReference type="GO" id="GO:0070009">
    <property type="term" value="F:serine-type aminopeptidase activity"/>
    <property type="evidence" value="ECO:0007669"/>
    <property type="project" value="UniProtKB-UniRule"/>
</dbReference>
<evidence type="ECO:0000256" key="6">
    <source>
        <dbReference type="ARBA" id="ARBA00022825"/>
    </source>
</evidence>
<dbReference type="PANTHER" id="PTHR38469:SF1">
    <property type="entry name" value="PERIPLASMIC PEPTIDASE SUBFAMILY S1B"/>
    <property type="match status" value="1"/>
</dbReference>
<keyword evidence="4 7" id="KW-0732">Signal</keyword>
<evidence type="ECO:0000313" key="9">
    <source>
        <dbReference type="Proteomes" id="UP000652681"/>
    </source>
</evidence>
<dbReference type="EMBL" id="JACVEL010000002">
    <property type="protein sequence ID" value="MBC9811590.1"/>
    <property type="molecule type" value="Genomic_DNA"/>
</dbReference>
<feature type="chain" id="PRO_5035338216" description="Dipeptidyl-peptidase" evidence="7">
    <location>
        <begin position="20"/>
        <end position="709"/>
    </location>
</feature>
<evidence type="ECO:0000256" key="2">
    <source>
        <dbReference type="ARBA" id="ARBA00022438"/>
    </source>
</evidence>
<comment type="similarity">
    <text evidence="1 7">Belongs to the peptidase S46 family.</text>
</comment>
<protein>
    <recommendedName>
        <fullName evidence="7">Dipeptidyl-peptidase</fullName>
        <ecNumber evidence="7">3.4.14.-</ecNumber>
    </recommendedName>
</protein>
<evidence type="ECO:0000313" key="8">
    <source>
        <dbReference type="EMBL" id="MBC9811590.1"/>
    </source>
</evidence>
<dbReference type="InterPro" id="IPR009003">
    <property type="entry name" value="Peptidase_S1_PA"/>
</dbReference>
<dbReference type="Proteomes" id="UP000652681">
    <property type="component" value="Unassembled WGS sequence"/>
</dbReference>
<evidence type="ECO:0000256" key="1">
    <source>
        <dbReference type="ARBA" id="ARBA00010491"/>
    </source>
</evidence>
<keyword evidence="3 7" id="KW-0645">Protease</keyword>
<organism evidence="8 9">
    <name type="scientific">Taishania pollutisoli</name>
    <dbReference type="NCBI Taxonomy" id="2766479"/>
    <lineage>
        <taxon>Bacteria</taxon>
        <taxon>Pseudomonadati</taxon>
        <taxon>Bacteroidota</taxon>
        <taxon>Flavobacteriia</taxon>
        <taxon>Flavobacteriales</taxon>
        <taxon>Crocinitomicaceae</taxon>
        <taxon>Taishania</taxon>
    </lineage>
</organism>
<dbReference type="InterPro" id="IPR019500">
    <property type="entry name" value="Pep_S46"/>
</dbReference>
<evidence type="ECO:0000256" key="7">
    <source>
        <dbReference type="RuleBase" id="RU366067"/>
    </source>
</evidence>
<evidence type="ECO:0000256" key="3">
    <source>
        <dbReference type="ARBA" id="ARBA00022670"/>
    </source>
</evidence>
<keyword evidence="9" id="KW-1185">Reference proteome</keyword>
<dbReference type="PANTHER" id="PTHR38469">
    <property type="entry name" value="PERIPLASMIC PEPTIDASE SUBFAMILY S1B"/>
    <property type="match status" value="1"/>
</dbReference>
<evidence type="ECO:0000256" key="5">
    <source>
        <dbReference type="ARBA" id="ARBA00022801"/>
    </source>
</evidence>
<dbReference type="GO" id="GO:0043171">
    <property type="term" value="P:peptide catabolic process"/>
    <property type="evidence" value="ECO:0007669"/>
    <property type="project" value="UniProtKB-UniRule"/>
</dbReference>
<reference evidence="8" key="1">
    <citation type="submission" date="2020-09" db="EMBL/GenBank/DDBJ databases">
        <title>Taishania pollutisoli gen. nov., sp. nov., Isolated from Tetrabromobisphenol A-Contaminated Soil.</title>
        <authorList>
            <person name="Chen Q."/>
        </authorList>
    </citation>
    <scope>NUCLEOTIDE SEQUENCE</scope>
    <source>
        <strain evidence="8">CZZ-1</strain>
    </source>
</reference>
<dbReference type="GO" id="GO:0008239">
    <property type="term" value="F:dipeptidyl-peptidase activity"/>
    <property type="evidence" value="ECO:0007669"/>
    <property type="project" value="UniProtKB-UniRule"/>
</dbReference>
<name>A0A8J6U1U9_9FLAO</name>
<keyword evidence="2 7" id="KW-0031">Aminopeptidase</keyword>
<dbReference type="AlphaFoldDB" id="A0A8J6U1U9"/>
<dbReference type="SUPFAM" id="SSF50494">
    <property type="entry name" value="Trypsin-like serine proteases"/>
    <property type="match status" value="1"/>
</dbReference>
<dbReference type="EC" id="3.4.14.-" evidence="7"/>
<dbReference type="RefSeq" id="WP_216713556.1">
    <property type="nucleotide sequence ID" value="NZ_JACVEL010000002.1"/>
</dbReference>
<feature type="signal peptide" evidence="7">
    <location>
        <begin position="1"/>
        <end position="19"/>
    </location>
</feature>
<evidence type="ECO:0000256" key="4">
    <source>
        <dbReference type="ARBA" id="ARBA00022729"/>
    </source>
</evidence>
<sequence length="709" mass="80590">MKKFILGFTLTLTILNVSAEEGMLIPALIKAFESDMQSFGMKLTAEEIYSVNKSSLKDAIIHFGGGCTAELVSNQGLLLTNHHCGYSQIQSHSSLENDYLKYGFWAKNKSEELPNKGLTASRMVRIQDVTKEVLLGTAGVTDPAKLQEILTKNTQALIKEAMNGNHYEAEIKPFNQGNEFYMIVKETFKDVRLVGTPPNSIGKFGGDTDNWVWPRHTGDFSVFRIYAGTDNKPAEYNTSNVPYKPLHHLKIAFNDRKAGDFTMVYGFPGETEQHVVSDYLKFIIEKERPARIHMRELSLSVIDQAMRQSDEVRIKYASKQASIANAYKKWIGQIDGLRRMDAVTVKKEREQEYNNRALSKDSWKNEYGTVVNDMNQLVASSADYEFRYSMLIEYFFTGSEFLRLARGVDQLKKTAESNPTALETVKKRLIDGAEGFFKNYDASVDKKVFELQTAAYNNYISCPSTSKINNPINGYNSAAIFSKSFLTDKDRYIAFIKKFTAKSVKNLEKDPGYSHYSLLFNDFINNHYANYEAYDAKMADLLKVYVKGKLELFPDQKHWADANSTLRITYGKLEGSKPQDGVQYLEYTTLDGIIDKYYTGNPDFELLPRMFDLHKKKEYGNYAQNGELWVCFTGSNHTTGGNSGSPVIDANGNLMGLNFDRSWESTMSDYMFDPSRCRNIVVDIRYVLWVMDIYSGAGHLVEEMELVTQ</sequence>
<keyword evidence="5 7" id="KW-0378">Hydrolase</keyword>